<keyword evidence="4" id="KW-1185">Reference proteome</keyword>
<reference evidence="3 4" key="1">
    <citation type="journal article" date="2021" name="Hortic Res">
        <title>The domestication of Cucurbita argyrosperma as revealed by the genome of its wild relative.</title>
        <authorList>
            <person name="Barrera-Redondo J."/>
            <person name="Sanchez-de la Vega G."/>
            <person name="Aguirre-Liguori J.A."/>
            <person name="Castellanos-Morales G."/>
            <person name="Gutierrez-Guerrero Y.T."/>
            <person name="Aguirre-Dugua X."/>
            <person name="Aguirre-Planter E."/>
            <person name="Tenaillon M.I."/>
            <person name="Lira-Saade R."/>
            <person name="Eguiarte L.E."/>
        </authorList>
    </citation>
    <scope>NUCLEOTIDE SEQUENCE [LARGE SCALE GENOMIC DNA]</scope>
    <source>
        <strain evidence="3">JBR-2021</strain>
    </source>
</reference>
<comment type="caution">
    <text evidence="3">The sequence shown here is derived from an EMBL/GenBank/DDBJ whole genome shotgun (WGS) entry which is preliminary data.</text>
</comment>
<name>A0AAV6P2D1_9ROSI</name>
<dbReference type="GO" id="GO:0005730">
    <property type="term" value="C:nucleolus"/>
    <property type="evidence" value="ECO:0007669"/>
    <property type="project" value="TreeGrafter"/>
</dbReference>
<feature type="region of interest" description="Disordered" evidence="1">
    <location>
        <begin position="1528"/>
        <end position="1559"/>
    </location>
</feature>
<protein>
    <recommendedName>
        <fullName evidence="2">Nucleolar 27S pre-rRNA processing Urb2/Npa2 C-terminal domain-containing protein</fullName>
    </recommendedName>
</protein>
<feature type="compositionally biased region" description="Polar residues" evidence="1">
    <location>
        <begin position="452"/>
        <end position="465"/>
    </location>
</feature>
<feature type="region of interest" description="Disordered" evidence="1">
    <location>
        <begin position="446"/>
        <end position="465"/>
    </location>
</feature>
<dbReference type="InterPro" id="IPR018849">
    <property type="entry name" value="Urb2/Npa2_C"/>
</dbReference>
<dbReference type="PANTHER" id="PTHR15682:SF2">
    <property type="entry name" value="UNHEALTHY RIBOSOME BIOGENESIS PROTEIN 2 HOMOLOG"/>
    <property type="match status" value="1"/>
</dbReference>
<evidence type="ECO:0000256" key="1">
    <source>
        <dbReference type="SAM" id="MobiDB-lite"/>
    </source>
</evidence>
<dbReference type="Pfam" id="PF10441">
    <property type="entry name" value="Urb2"/>
    <property type="match status" value="1"/>
</dbReference>
<evidence type="ECO:0000313" key="3">
    <source>
        <dbReference type="EMBL" id="KAG6605008.1"/>
    </source>
</evidence>
<feature type="domain" description="Nucleolar 27S pre-rRNA processing Urb2/Npa2 C-terminal" evidence="2">
    <location>
        <begin position="1867"/>
        <end position="2103"/>
    </location>
</feature>
<gene>
    <name evidence="3" type="ORF">SDJN03_02325</name>
</gene>
<dbReference type="GO" id="GO:0042254">
    <property type="term" value="P:ribosome biogenesis"/>
    <property type="evidence" value="ECO:0007669"/>
    <property type="project" value="TreeGrafter"/>
</dbReference>
<sequence length="2104" mass="236628">MVPAKAAEGEGIFGRRSWYGGMISKLEKLKVKNSNMKSKKRKLKSPQTSERPSKSARHLISPEVEVVDGTEQVEKMEQGEVSQEFDESCPWRNLELIFLIQNKEFNQQKKVDAVFSFVNSKWNEKDKYHDKVKMSRLIVFLSDWVQSLLISSEKKAKNDGGKHHNMAIEPCLDYRCWEVFKFCLEESVKTLIPLNLSKNLLHAFCFVTRSAISLLGDLSSSREELFSGDCFKLYNVVLDCVSLVFSPHLGLSNENLDAWISTIDAMLEFLHKIYVSSLEDKDVGIFAIKFSSMMLKPFAKFLWTHPTKKAGFHNFVNKLLEPLLQLLLDISLKADGCDHCWTRTLMKLLEEVLSHALFHTVHIDGFLCLHGSDKVIKSPDEKSEESKAHIKSYHRHLFDKMQKLVAGKKFSALGAVGELFHVLVVRVKKVKGVSISSEDTKLNNKMRDDISSHASSGLSEKSNNQSSLSTEIRKPLFEFFVQILDPLLQTIEQISAEIKLGTALSDVHCLLKSINNLLASFMEEKVYLRTEDNSEGAYHNFLKKVYDTVMLVSSHLLLLSRLEIENNIDLEVYVLAGNEILVTLSYLLEIEYDVIGNDLVSLWLVILSYSAINLSFTSVPKQHLLTSKIQELGCQLVALYGQLRQVNVSIFALCKAMRTAISNEGETEKDYASFMTSLGHEAYGKSVGMLLSSQEIKFAIHKAIKYIPEGQASGIIQQLTEDMTETLGWLRQCNMNMNTRNNTEDLNMQTVLLGRGLSEVYALMLDSLMITSGNAFQVGTSIENLVSVIRPCMSNLVGPQADGAKAFFAAVIGKTCDDMVADEDNCLGFGVTSHWVFVFFLCLYMSCRNLYRQAISLMPPSSSRKMSAAIGDSFVAYSACDWMQRTDWSDEGYFSWIIRPSASVLVVAQSVCSLYHQDTSVGWYPLIYVLLTMALQRLVDLNKQIGSLEYLYQRNENLMQVEVLGDDGLSVLQKKSKKYSRLVSVLRKEAEDLTDFMMRHFSLVAKRQVLNSTKEVATSNDKSTVMLSEIDDWDFSICNVNKRSFPTAVWWIVCQNVDIWVNHAAKKKLKMFLSFLIRTSHQFLVSSDTKIGRQQTNGFRQLKKVSLQQISSAALSDPIFYEHGFVCRFLPSRFCRELSASLLSSFHDINTSSTDWMEVLCTLERLTTSVCSGKRTPDDSSPLAKTVNHSSDMLYTEDCKWKGDSSQSNLSFRACQHLIDLLCWMPKGNFSSRSFSLYTTHVLKLERQLVSALLDNQTVLCSNQFELLKLFASCRKALKYIFMAYYEARNEQSSSIPLPSESQFPVSWLFKSISIVNRIQEASAGGTATKIKDIIFSLMDHTSYLFLTTSKYQFKNALQLMVIDNKTCEEHQDVCHELNDGDGVSLDSTHCVEVCNSAIQMSISLKEQVESELISLRKSNVSVGDGKNSAQMCKVNSLASCLNGFLWGLASAVDHTDLRNGNRRTRSMKLKFEYSSKLNLCMNATSELLDLILEMFLDRDSQWPTKLCDYQPSQDLLVVDELPVKHSGSEADTSFSKHRELESSHCDDGSESGGTNKKRLKLENKSSVASILNEANTIEMQSFNQSFLQGLLKGSYPDVAFALKQLFLAASVILRLHKQYGTIPLSSSFMAILIGFSRFLLLEFENMVEVPEPFLFACLDGVLKYLEELGHLFPSADPMKSRDLYSRLVNLHLKAMGKCISLQRKRATLASHETESTTKTLDGGLFEESSFPVIYCMDEFKASLRMSFKVFIREASELHLLSAIQAIERALVGVQEGCTATYELCSGSEDGGSCSSIVAAGIECLDLVLEFVSGRKCLGVVKRHIQSLIAGLFSIVLHLQSPHIFYVRTIDTKGRSDPDPGAVILMSVEVLARVSGKHAIYQMNAWHVAQCLRIPAALFEDFSLKLPGIPVQSENSLISTPEASNTVVATSNSIIDRQFLIDLFAACCRLLFTVLKHHKSECKQSIAQLQASVSVLLHSLERVDPDPELVGGYFSWNVDEGVKCACFLRRIYEEIRQQREFVGRHCSLFLSNYISVYSGLGPLKSGIRREIDKALRPGVYALIDACSAEDLQYLHTVFGEGPCRNALATLQQDYKQFFQYEGKV</sequence>
<feature type="compositionally biased region" description="Basic and acidic residues" evidence="1">
    <location>
        <begin position="1528"/>
        <end position="1548"/>
    </location>
</feature>
<dbReference type="Proteomes" id="UP000685013">
    <property type="component" value="Chromosome 2"/>
</dbReference>
<dbReference type="InterPro" id="IPR052609">
    <property type="entry name" value="Ribosome_Biogenesis_Reg"/>
</dbReference>
<feature type="region of interest" description="Disordered" evidence="1">
    <location>
        <begin position="34"/>
        <end position="58"/>
    </location>
</feature>
<accession>A0AAV6P2D1</accession>
<evidence type="ECO:0000259" key="2">
    <source>
        <dbReference type="Pfam" id="PF10441"/>
    </source>
</evidence>
<evidence type="ECO:0000313" key="4">
    <source>
        <dbReference type="Proteomes" id="UP000685013"/>
    </source>
</evidence>
<organism evidence="3 4">
    <name type="scientific">Cucurbita argyrosperma subsp. sororia</name>
    <dbReference type="NCBI Taxonomy" id="37648"/>
    <lineage>
        <taxon>Eukaryota</taxon>
        <taxon>Viridiplantae</taxon>
        <taxon>Streptophyta</taxon>
        <taxon>Embryophyta</taxon>
        <taxon>Tracheophyta</taxon>
        <taxon>Spermatophyta</taxon>
        <taxon>Magnoliopsida</taxon>
        <taxon>eudicotyledons</taxon>
        <taxon>Gunneridae</taxon>
        <taxon>Pentapetalae</taxon>
        <taxon>rosids</taxon>
        <taxon>fabids</taxon>
        <taxon>Cucurbitales</taxon>
        <taxon>Cucurbitaceae</taxon>
        <taxon>Cucurbiteae</taxon>
        <taxon>Cucurbita</taxon>
    </lineage>
</organism>
<dbReference type="EMBL" id="JAGKQH010000002">
    <property type="protein sequence ID" value="KAG6605008.1"/>
    <property type="molecule type" value="Genomic_DNA"/>
</dbReference>
<dbReference type="PANTHER" id="PTHR15682">
    <property type="entry name" value="UNHEALTHY RIBOSOME BIOGENESIS PROTEIN 2 HOMOLOG"/>
    <property type="match status" value="1"/>
</dbReference>
<proteinExistence type="predicted"/>
<feature type="non-terminal residue" evidence="3">
    <location>
        <position position="1"/>
    </location>
</feature>